<dbReference type="SUPFAM" id="SSF53448">
    <property type="entry name" value="Nucleotide-diphospho-sugar transferases"/>
    <property type="match status" value="1"/>
</dbReference>
<keyword evidence="3" id="KW-1185">Reference proteome</keyword>
<evidence type="ECO:0000313" key="3">
    <source>
        <dbReference type="Proteomes" id="UP000717624"/>
    </source>
</evidence>
<keyword evidence="2" id="KW-0808">Transferase</keyword>
<evidence type="ECO:0000313" key="2">
    <source>
        <dbReference type="EMBL" id="MBM7588765.1"/>
    </source>
</evidence>
<dbReference type="AlphaFoldDB" id="A0A939BNB5"/>
<feature type="domain" description="Nucleotidyl transferase" evidence="1">
    <location>
        <begin position="2"/>
        <end position="234"/>
    </location>
</feature>
<proteinExistence type="predicted"/>
<dbReference type="Gene3D" id="3.90.550.10">
    <property type="entry name" value="Spore Coat Polysaccharide Biosynthesis Protein SpsA, Chain A"/>
    <property type="match status" value="1"/>
</dbReference>
<dbReference type="RefSeq" id="WP_204516492.1">
    <property type="nucleotide sequence ID" value="NZ_BAABIN010000009.1"/>
</dbReference>
<dbReference type="EC" id="2.7.7.24" evidence="2"/>
<organism evidence="2 3">
    <name type="scientific">Brevibacillus fulvus</name>
    <dbReference type="NCBI Taxonomy" id="1125967"/>
    <lineage>
        <taxon>Bacteria</taxon>
        <taxon>Bacillati</taxon>
        <taxon>Bacillota</taxon>
        <taxon>Bacilli</taxon>
        <taxon>Bacillales</taxon>
        <taxon>Paenibacillaceae</taxon>
        <taxon>Brevibacillus</taxon>
    </lineage>
</organism>
<keyword evidence="2" id="KW-0548">Nucleotidyltransferase</keyword>
<dbReference type="Proteomes" id="UP000717624">
    <property type="component" value="Unassembled WGS sequence"/>
</dbReference>
<accession>A0A939BNB5</accession>
<dbReference type="InterPro" id="IPR005835">
    <property type="entry name" value="NTP_transferase_dom"/>
</dbReference>
<comment type="caution">
    <text evidence="2">The sequence shown here is derived from an EMBL/GenBank/DDBJ whole genome shotgun (WGS) entry which is preliminary data.</text>
</comment>
<dbReference type="InterPro" id="IPR029044">
    <property type="entry name" value="Nucleotide-diphossugar_trans"/>
</dbReference>
<evidence type="ECO:0000259" key="1">
    <source>
        <dbReference type="Pfam" id="PF00483"/>
    </source>
</evidence>
<dbReference type="GO" id="GO:0008879">
    <property type="term" value="F:glucose-1-phosphate thymidylyltransferase activity"/>
    <property type="evidence" value="ECO:0007669"/>
    <property type="project" value="UniProtKB-EC"/>
</dbReference>
<dbReference type="InterPro" id="IPR005908">
    <property type="entry name" value="G1P_thy_trans_l"/>
</dbReference>
<dbReference type="Pfam" id="PF00483">
    <property type="entry name" value="NTP_transferase"/>
    <property type="match status" value="1"/>
</dbReference>
<name>A0A939BNB5_9BACL</name>
<dbReference type="PANTHER" id="PTHR42883">
    <property type="entry name" value="GLUCOSE-1-PHOSPHATE THYMIDYLTRANSFERASE"/>
    <property type="match status" value="1"/>
</dbReference>
<dbReference type="PANTHER" id="PTHR42883:SF2">
    <property type="entry name" value="THYMIDYLYLTRANSFERASE"/>
    <property type="match status" value="1"/>
</dbReference>
<reference evidence="2" key="1">
    <citation type="submission" date="2021-01" db="EMBL/GenBank/DDBJ databases">
        <title>Genomic Encyclopedia of Type Strains, Phase IV (KMG-IV): sequencing the most valuable type-strain genomes for metagenomic binning, comparative biology and taxonomic classification.</title>
        <authorList>
            <person name="Goeker M."/>
        </authorList>
    </citation>
    <scope>NUCLEOTIDE SEQUENCE</scope>
    <source>
        <strain evidence="2">DSM 25523</strain>
    </source>
</reference>
<protein>
    <submittedName>
        <fullName evidence="2">Glucose-1-phosphate thymidylyltransferase</fullName>
        <ecNumber evidence="2">2.7.7.24</ecNumber>
    </submittedName>
</protein>
<gene>
    <name evidence="2" type="ORF">JOD01_000351</name>
</gene>
<dbReference type="EMBL" id="JAFBEB010000001">
    <property type="protein sequence ID" value="MBM7588765.1"/>
    <property type="molecule type" value="Genomic_DNA"/>
</dbReference>
<dbReference type="NCBIfam" id="TIGR01208">
    <property type="entry name" value="rmlA_long"/>
    <property type="match status" value="1"/>
</dbReference>
<sequence>MKGLILCAGRGTRLHPFSFSQPKTLLPVANHPVLYYCIRKLLEIGINEIGIVIHPSQTQIHEFVQDAAFSAASITFIEQPTPLGIANAVLLAKPFIGDDPFLLLLGDNLLMDSLHQLHQTFLTSKADGVVMLSEVERPQDYGIAEVKRGRIVSVEEKPRHPKSNLAIIGAYLFTPLILEAIEQLQPSARGEYEITDAIQALIHRGCKITHTIALGKYSDVGTIDRWLQANRWMLKQELDDQIVIGEQSIVENCELIGPVLIGNNCRIANCKLGPYLSVQDGVELLNCHHIEESILLENSALINIDWTVTESVFGRFSRVVGNRLANRGVFTISDKSYIMLPSGSKGSEA</sequence>